<dbReference type="AlphaFoldDB" id="A0A2P6MEX5"/>
<dbReference type="GO" id="GO:0043565">
    <property type="term" value="F:sequence-specific DNA binding"/>
    <property type="evidence" value="ECO:0007669"/>
    <property type="project" value="InterPro"/>
</dbReference>
<dbReference type="SMART" id="SM00342">
    <property type="entry name" value="HTH_ARAC"/>
    <property type="match status" value="1"/>
</dbReference>
<evidence type="ECO:0000256" key="3">
    <source>
        <dbReference type="ARBA" id="ARBA00023163"/>
    </source>
</evidence>
<dbReference type="Pfam" id="PF12833">
    <property type="entry name" value="HTH_18"/>
    <property type="match status" value="1"/>
</dbReference>
<keyword evidence="2" id="KW-0238">DNA-binding</keyword>
<dbReference type="PROSITE" id="PS01124">
    <property type="entry name" value="HTH_ARAC_FAMILY_2"/>
    <property type="match status" value="1"/>
</dbReference>
<dbReference type="GO" id="GO:0003700">
    <property type="term" value="F:DNA-binding transcription factor activity"/>
    <property type="evidence" value="ECO:0007669"/>
    <property type="project" value="InterPro"/>
</dbReference>
<proteinExistence type="predicted"/>
<keyword evidence="6" id="KW-1185">Reference proteome</keyword>
<dbReference type="InterPro" id="IPR037923">
    <property type="entry name" value="HTH-like"/>
</dbReference>
<dbReference type="Gene3D" id="1.10.10.60">
    <property type="entry name" value="Homeodomain-like"/>
    <property type="match status" value="2"/>
</dbReference>
<evidence type="ECO:0000313" key="5">
    <source>
        <dbReference type="EMBL" id="PRO64859.1"/>
    </source>
</evidence>
<evidence type="ECO:0000259" key="4">
    <source>
        <dbReference type="PROSITE" id="PS01124"/>
    </source>
</evidence>
<reference evidence="5 6" key="1">
    <citation type="submission" date="2018-03" db="EMBL/GenBank/DDBJ databases">
        <title>Bacillus urumqiensis sp. nov., a moderately haloalkaliphilic bacterium isolated from a salt lake.</title>
        <authorList>
            <person name="Zhao B."/>
            <person name="Liao Z."/>
        </authorList>
    </citation>
    <scope>NUCLEOTIDE SEQUENCE [LARGE SCALE GENOMIC DNA]</scope>
    <source>
        <strain evidence="5 6">BZ-SZ-XJ18</strain>
    </source>
</reference>
<dbReference type="SUPFAM" id="SSF46689">
    <property type="entry name" value="Homeodomain-like"/>
    <property type="match status" value="1"/>
</dbReference>
<dbReference type="InterPro" id="IPR014710">
    <property type="entry name" value="RmlC-like_jellyroll"/>
</dbReference>
<name>A0A2P6MEX5_ALKUR</name>
<dbReference type="OrthoDB" id="192171at2"/>
<dbReference type="InterPro" id="IPR020449">
    <property type="entry name" value="Tscrpt_reg_AraC-type_HTH"/>
</dbReference>
<dbReference type="EMBL" id="PVNS01000011">
    <property type="protein sequence ID" value="PRO64859.1"/>
    <property type="molecule type" value="Genomic_DNA"/>
</dbReference>
<keyword evidence="3" id="KW-0804">Transcription</keyword>
<dbReference type="PROSITE" id="PS00041">
    <property type="entry name" value="HTH_ARAC_FAMILY_1"/>
    <property type="match status" value="1"/>
</dbReference>
<accession>A0A2P6MEX5</accession>
<dbReference type="PANTHER" id="PTHR43280:SF30">
    <property type="entry name" value="MMSAB OPERON REGULATORY PROTEIN"/>
    <property type="match status" value="1"/>
</dbReference>
<evidence type="ECO:0000313" key="6">
    <source>
        <dbReference type="Proteomes" id="UP000243650"/>
    </source>
</evidence>
<dbReference type="InterPro" id="IPR003313">
    <property type="entry name" value="AraC-bd"/>
</dbReference>
<dbReference type="Gene3D" id="2.60.120.10">
    <property type="entry name" value="Jelly Rolls"/>
    <property type="match status" value="1"/>
</dbReference>
<evidence type="ECO:0000256" key="2">
    <source>
        <dbReference type="ARBA" id="ARBA00023125"/>
    </source>
</evidence>
<organism evidence="5 6">
    <name type="scientific">Alkalicoccus urumqiensis</name>
    <name type="common">Bacillus urumqiensis</name>
    <dbReference type="NCBI Taxonomy" id="1548213"/>
    <lineage>
        <taxon>Bacteria</taxon>
        <taxon>Bacillati</taxon>
        <taxon>Bacillota</taxon>
        <taxon>Bacilli</taxon>
        <taxon>Bacillales</taxon>
        <taxon>Bacillaceae</taxon>
        <taxon>Alkalicoccus</taxon>
    </lineage>
</organism>
<sequence length="307" mass="35152">MACSRRILESLCTNPISEVNSMYLSASLPPLPVFIKGDKAVFQPGQKHFSRTFHLYDLILVTEGVVYIEEDGRRYSLQRGDFLILRPRLFHTGWKASPETASYYWCHFYVPGGSEVVGVEHAEWAATLLTDGTFTTPDRFQMLLQTTGTLKQKNSGFASFKNMIEANYSEDPEARMRQQVLFFEFLLFMQRESLTIPSASDKTASLITSYIQAHYRERSLQIKDVAAAFLYHPDYVTKIVKQKTGLTALQFLQYQRLRHAKKLLLTTNNSLDAVAQDSGFKEGAYFSRLFKQKEGMTPGEYRRRTGN</sequence>
<dbReference type="Pfam" id="PF02311">
    <property type="entry name" value="AraC_binding"/>
    <property type="match status" value="1"/>
</dbReference>
<dbReference type="Proteomes" id="UP000243650">
    <property type="component" value="Unassembled WGS sequence"/>
</dbReference>
<keyword evidence="1" id="KW-0805">Transcription regulation</keyword>
<comment type="caution">
    <text evidence="5">The sequence shown here is derived from an EMBL/GenBank/DDBJ whole genome shotgun (WGS) entry which is preliminary data.</text>
</comment>
<gene>
    <name evidence="5" type="ORF">C6I21_11970</name>
</gene>
<dbReference type="PANTHER" id="PTHR43280">
    <property type="entry name" value="ARAC-FAMILY TRANSCRIPTIONAL REGULATOR"/>
    <property type="match status" value="1"/>
</dbReference>
<protein>
    <recommendedName>
        <fullName evidence="4">HTH araC/xylS-type domain-containing protein</fullName>
    </recommendedName>
</protein>
<dbReference type="InterPro" id="IPR009057">
    <property type="entry name" value="Homeodomain-like_sf"/>
</dbReference>
<feature type="domain" description="HTH araC/xylS-type" evidence="4">
    <location>
        <begin position="205"/>
        <end position="304"/>
    </location>
</feature>
<evidence type="ECO:0000256" key="1">
    <source>
        <dbReference type="ARBA" id="ARBA00023015"/>
    </source>
</evidence>
<dbReference type="PRINTS" id="PR00032">
    <property type="entry name" value="HTHARAC"/>
</dbReference>
<dbReference type="InterPro" id="IPR018062">
    <property type="entry name" value="HTH_AraC-typ_CS"/>
</dbReference>
<dbReference type="InterPro" id="IPR018060">
    <property type="entry name" value="HTH_AraC"/>
</dbReference>
<dbReference type="SUPFAM" id="SSF51215">
    <property type="entry name" value="Regulatory protein AraC"/>
    <property type="match status" value="1"/>
</dbReference>